<dbReference type="SUPFAM" id="SSF52058">
    <property type="entry name" value="L domain-like"/>
    <property type="match status" value="1"/>
</dbReference>
<name>A0AAV5FPP1_ELECO</name>
<dbReference type="PANTHER" id="PTHR48059">
    <property type="entry name" value="POLYGALACTURONASE INHIBITOR 1"/>
    <property type="match status" value="1"/>
</dbReference>
<dbReference type="InterPro" id="IPR051848">
    <property type="entry name" value="PGIP"/>
</dbReference>
<accession>A0AAV5FPP1</accession>
<evidence type="ECO:0000313" key="10">
    <source>
        <dbReference type="Proteomes" id="UP001054889"/>
    </source>
</evidence>
<evidence type="ECO:0000256" key="3">
    <source>
        <dbReference type="ARBA" id="ARBA00022614"/>
    </source>
</evidence>
<evidence type="ECO:0000256" key="1">
    <source>
        <dbReference type="ARBA" id="ARBA00004196"/>
    </source>
</evidence>
<reference evidence="9" key="1">
    <citation type="journal article" date="2018" name="DNA Res.">
        <title>Multiple hybrid de novo genome assembly of finger millet, an orphan allotetraploid crop.</title>
        <authorList>
            <person name="Hatakeyama M."/>
            <person name="Aluri S."/>
            <person name="Balachadran M.T."/>
            <person name="Sivarajan S.R."/>
            <person name="Patrignani A."/>
            <person name="Gruter S."/>
            <person name="Poveda L."/>
            <person name="Shimizu-Inatsugi R."/>
            <person name="Baeten J."/>
            <person name="Francoijs K.J."/>
            <person name="Nataraja K.N."/>
            <person name="Reddy Y.A.N."/>
            <person name="Phadnis S."/>
            <person name="Ravikumar R.L."/>
            <person name="Schlapbach R."/>
            <person name="Sreeman S.M."/>
            <person name="Shimizu K.K."/>
        </authorList>
    </citation>
    <scope>NUCLEOTIDE SEQUENCE</scope>
</reference>
<evidence type="ECO:0000256" key="2">
    <source>
        <dbReference type="ARBA" id="ARBA00004370"/>
    </source>
</evidence>
<evidence type="ECO:0000256" key="4">
    <source>
        <dbReference type="ARBA" id="ARBA00022729"/>
    </source>
</evidence>
<evidence type="ECO:0000259" key="8">
    <source>
        <dbReference type="Pfam" id="PF08263"/>
    </source>
</evidence>
<keyword evidence="3" id="KW-0433">Leucine-rich repeat</keyword>
<reference evidence="9" key="2">
    <citation type="submission" date="2021-12" db="EMBL/GenBank/DDBJ databases">
        <title>Resequencing data analysis of finger millet.</title>
        <authorList>
            <person name="Hatakeyama M."/>
            <person name="Aluri S."/>
            <person name="Balachadran M.T."/>
            <person name="Sivarajan S.R."/>
            <person name="Poveda L."/>
            <person name="Shimizu-Inatsugi R."/>
            <person name="Schlapbach R."/>
            <person name="Sreeman S.M."/>
            <person name="Shimizu K.K."/>
        </authorList>
    </citation>
    <scope>NUCLEOTIDE SEQUENCE</scope>
</reference>
<dbReference type="AlphaFoldDB" id="A0AAV5FPP1"/>
<keyword evidence="10" id="KW-1185">Reference proteome</keyword>
<dbReference type="InterPro" id="IPR001611">
    <property type="entry name" value="Leu-rich_rpt"/>
</dbReference>
<dbReference type="Pfam" id="PF00560">
    <property type="entry name" value="LRR_1"/>
    <property type="match status" value="2"/>
</dbReference>
<dbReference type="GO" id="GO:0016020">
    <property type="term" value="C:membrane"/>
    <property type="evidence" value="ECO:0007669"/>
    <property type="project" value="UniProtKB-SubCell"/>
</dbReference>
<dbReference type="Gene3D" id="3.80.10.10">
    <property type="entry name" value="Ribonuclease Inhibitor"/>
    <property type="match status" value="1"/>
</dbReference>
<dbReference type="Pfam" id="PF08263">
    <property type="entry name" value="LRRNT_2"/>
    <property type="match status" value="1"/>
</dbReference>
<keyword evidence="4" id="KW-0732">Signal</keyword>
<comment type="similarity">
    <text evidence="7">Belongs to the polygalacturonase-inhibiting protein family.</text>
</comment>
<proteinExistence type="inferred from homology"/>
<dbReference type="EMBL" id="BQKI01000088">
    <property type="protein sequence ID" value="GJN36405.1"/>
    <property type="molecule type" value="Genomic_DNA"/>
</dbReference>
<keyword evidence="5" id="KW-0677">Repeat</keyword>
<evidence type="ECO:0000313" key="9">
    <source>
        <dbReference type="EMBL" id="GJN36405.1"/>
    </source>
</evidence>
<evidence type="ECO:0000256" key="6">
    <source>
        <dbReference type="ARBA" id="ARBA00023136"/>
    </source>
</evidence>
<dbReference type="FunFam" id="3.80.10.10:FF:000400">
    <property type="entry name" value="Nuclear pore complex protein NUP107"/>
    <property type="match status" value="1"/>
</dbReference>
<comment type="caution">
    <text evidence="9">The sequence shown here is derived from an EMBL/GenBank/DDBJ whole genome shotgun (WGS) entry which is preliminary data.</text>
</comment>
<dbReference type="Proteomes" id="UP001054889">
    <property type="component" value="Unassembled WGS sequence"/>
</dbReference>
<organism evidence="9 10">
    <name type="scientific">Eleusine coracana subsp. coracana</name>
    <dbReference type="NCBI Taxonomy" id="191504"/>
    <lineage>
        <taxon>Eukaryota</taxon>
        <taxon>Viridiplantae</taxon>
        <taxon>Streptophyta</taxon>
        <taxon>Embryophyta</taxon>
        <taxon>Tracheophyta</taxon>
        <taxon>Spermatophyta</taxon>
        <taxon>Magnoliopsida</taxon>
        <taxon>Liliopsida</taxon>
        <taxon>Poales</taxon>
        <taxon>Poaceae</taxon>
        <taxon>PACMAD clade</taxon>
        <taxon>Chloridoideae</taxon>
        <taxon>Cynodonteae</taxon>
        <taxon>Eleusininae</taxon>
        <taxon>Eleusine</taxon>
    </lineage>
</organism>
<dbReference type="PANTHER" id="PTHR48059:SF2">
    <property type="entry name" value="LEUCINE-RICH REPEAT-CONTAINING N-TERMINAL PLANT-TYPE DOMAIN-CONTAINING PROTEIN"/>
    <property type="match status" value="1"/>
</dbReference>
<protein>
    <recommendedName>
        <fullName evidence="8">Leucine-rich repeat-containing N-terminal plant-type domain-containing protein</fullName>
    </recommendedName>
</protein>
<evidence type="ECO:0000256" key="7">
    <source>
        <dbReference type="ARBA" id="ARBA00038043"/>
    </source>
</evidence>
<keyword evidence="6" id="KW-0472">Membrane</keyword>
<sequence length="300" mass="32434">MVVHGSSSQQCHEEDEAALLALNAGLGSPYHFESWSTDTWCCDWYDVDCDNVTGRVVGLSVFQDSNLTAGAIPDAVANLTHLRSLTLHHLPGLTGAIPESLSLLANLSVLTISYTGMSGPVPSFLSQLTSLTLLDLSYNSFTGAIPASLADLPNLTGINLSRNRLTGTIPPLLFNEQQQQQGRSVNLWLSHNELSGSIPAEFASVNFAYVDLSRNKFAFRLTGAELPEQLSFLDLSHNGIRGRIPEQLANLTNLQSFNVSYNKLCGQVPSGGVMSRFDAYSFQHNKCLCGAPLQACPKMS</sequence>
<dbReference type="InterPro" id="IPR013210">
    <property type="entry name" value="LRR_N_plant-typ"/>
</dbReference>
<gene>
    <name evidence="9" type="primary">gb25261</name>
    <name evidence="9" type="ORF">PR202_gb25261</name>
</gene>
<dbReference type="Pfam" id="PF13855">
    <property type="entry name" value="LRR_8"/>
    <property type="match status" value="1"/>
</dbReference>
<evidence type="ECO:0000256" key="5">
    <source>
        <dbReference type="ARBA" id="ARBA00022737"/>
    </source>
</evidence>
<comment type="subcellular location">
    <subcellularLocation>
        <location evidence="1">Cell envelope</location>
    </subcellularLocation>
    <subcellularLocation>
        <location evidence="2">Membrane</location>
    </subcellularLocation>
</comment>
<dbReference type="InterPro" id="IPR032675">
    <property type="entry name" value="LRR_dom_sf"/>
</dbReference>
<feature type="domain" description="Leucine-rich repeat-containing N-terminal plant-type" evidence="8">
    <location>
        <begin position="13"/>
        <end position="50"/>
    </location>
</feature>